<evidence type="ECO:0000256" key="3">
    <source>
        <dbReference type="ARBA" id="ARBA00022741"/>
    </source>
</evidence>
<dbReference type="PRINTS" id="PR01100">
    <property type="entry name" value="SHIKIMTKNASE"/>
</dbReference>
<dbReference type="InterPro" id="IPR000623">
    <property type="entry name" value="Shikimate_kinase/TSH1"/>
</dbReference>
<comment type="cofactor">
    <cofactor evidence="7">
        <name>Mg(2+)</name>
        <dbReference type="ChEBI" id="CHEBI:18420"/>
    </cofactor>
    <text evidence="7">Binds 1 Mg(2+) ion per subunit.</text>
</comment>
<keyword evidence="1 7" id="KW-0028">Amino-acid biosynthesis</keyword>
<feature type="binding site" evidence="7">
    <location>
        <position position="33"/>
    </location>
    <ligand>
        <name>substrate</name>
    </ligand>
</feature>
<feature type="binding site" evidence="7">
    <location>
        <begin position="11"/>
        <end position="16"/>
    </location>
    <ligand>
        <name>ATP</name>
        <dbReference type="ChEBI" id="CHEBI:30616"/>
    </ligand>
</feature>
<evidence type="ECO:0000256" key="2">
    <source>
        <dbReference type="ARBA" id="ARBA00022679"/>
    </source>
</evidence>
<dbReference type="GO" id="GO:0005829">
    <property type="term" value="C:cytosol"/>
    <property type="evidence" value="ECO:0007669"/>
    <property type="project" value="TreeGrafter"/>
</dbReference>
<dbReference type="GO" id="GO:0005524">
    <property type="term" value="F:ATP binding"/>
    <property type="evidence" value="ECO:0007669"/>
    <property type="project" value="UniProtKB-UniRule"/>
</dbReference>
<keyword evidence="7" id="KW-0963">Cytoplasm</keyword>
<dbReference type="GO" id="GO:0004765">
    <property type="term" value="F:shikimate kinase activity"/>
    <property type="evidence" value="ECO:0007669"/>
    <property type="project" value="UniProtKB-UniRule"/>
</dbReference>
<keyword evidence="7" id="KW-0460">Magnesium</keyword>
<comment type="subunit">
    <text evidence="7">Monomer.</text>
</comment>
<comment type="caution">
    <text evidence="7">Lacks conserved residue(s) required for the propagation of feature annotation.</text>
</comment>
<feature type="binding site" evidence="7">
    <location>
        <position position="116"/>
    </location>
    <ligand>
        <name>ATP</name>
        <dbReference type="ChEBI" id="CHEBI:30616"/>
    </ligand>
</feature>
<feature type="binding site" evidence="7">
    <location>
        <position position="78"/>
    </location>
    <ligand>
        <name>substrate</name>
    </ligand>
</feature>
<comment type="similarity">
    <text evidence="7">Belongs to the shikimate kinase family.</text>
</comment>
<keyword evidence="9" id="KW-1185">Reference proteome</keyword>
<feature type="binding site" evidence="7">
    <location>
        <position position="57"/>
    </location>
    <ligand>
        <name>substrate</name>
    </ligand>
</feature>
<proteinExistence type="inferred from homology"/>
<keyword evidence="4 7" id="KW-0418">Kinase</keyword>
<dbReference type="CDD" id="cd00464">
    <property type="entry name" value="SK"/>
    <property type="match status" value="1"/>
</dbReference>
<evidence type="ECO:0000313" key="8">
    <source>
        <dbReference type="EMBL" id="MBA2869914.1"/>
    </source>
</evidence>
<name>A0A7V9YWU9_9BACL</name>
<accession>A0A7V9YWU9</accession>
<evidence type="ECO:0000256" key="4">
    <source>
        <dbReference type="ARBA" id="ARBA00022777"/>
    </source>
</evidence>
<evidence type="ECO:0000256" key="6">
    <source>
        <dbReference type="ARBA" id="ARBA00023141"/>
    </source>
</evidence>
<dbReference type="EMBL" id="JACDUU010000001">
    <property type="protein sequence ID" value="MBA2869914.1"/>
    <property type="molecule type" value="Genomic_DNA"/>
</dbReference>
<comment type="catalytic activity">
    <reaction evidence="7">
        <text>shikimate + ATP = 3-phosphoshikimate + ADP + H(+)</text>
        <dbReference type="Rhea" id="RHEA:13121"/>
        <dbReference type="ChEBI" id="CHEBI:15378"/>
        <dbReference type="ChEBI" id="CHEBI:30616"/>
        <dbReference type="ChEBI" id="CHEBI:36208"/>
        <dbReference type="ChEBI" id="CHEBI:145989"/>
        <dbReference type="ChEBI" id="CHEBI:456216"/>
        <dbReference type="EC" id="2.7.1.71"/>
    </reaction>
</comment>
<keyword evidence="3 7" id="KW-0547">Nucleotide-binding</keyword>
<feature type="binding site" evidence="7">
    <location>
        <position position="15"/>
    </location>
    <ligand>
        <name>Mg(2+)</name>
        <dbReference type="ChEBI" id="CHEBI:18420"/>
    </ligand>
</feature>
<keyword evidence="2 7" id="KW-0808">Transferase</keyword>
<keyword evidence="5 7" id="KW-0067">ATP-binding</keyword>
<keyword evidence="7" id="KW-0479">Metal-binding</keyword>
<evidence type="ECO:0000256" key="5">
    <source>
        <dbReference type="ARBA" id="ARBA00022840"/>
    </source>
</evidence>
<sequence>MKAIFLTGFMGAGKTSVGKQLGKRLGLLVVDTDKMIEQKVGKSVNEIFAKEGESAFRKYERELLRTLPLKNIVITTGGGMVIQKENRDWMKKHGIVIYLHCEPEEILRRLASDETRPLLKQPNKQEQIKRLLTERLPYYQEAHFMIHTTNKTIEEIVDDIVAMLKQHK</sequence>
<dbReference type="Gene3D" id="3.40.50.300">
    <property type="entry name" value="P-loop containing nucleotide triphosphate hydrolases"/>
    <property type="match status" value="1"/>
</dbReference>
<comment type="caution">
    <text evidence="8">The sequence shown here is derived from an EMBL/GenBank/DDBJ whole genome shotgun (WGS) entry which is preliminary data.</text>
</comment>
<feature type="binding site" evidence="7">
    <location>
        <position position="135"/>
    </location>
    <ligand>
        <name>substrate</name>
    </ligand>
</feature>
<dbReference type="GO" id="GO:0000287">
    <property type="term" value="F:magnesium ion binding"/>
    <property type="evidence" value="ECO:0007669"/>
    <property type="project" value="UniProtKB-UniRule"/>
</dbReference>
<dbReference type="InterPro" id="IPR031322">
    <property type="entry name" value="Shikimate/glucono_kinase"/>
</dbReference>
<dbReference type="EC" id="2.7.1.71" evidence="7"/>
<evidence type="ECO:0000256" key="1">
    <source>
        <dbReference type="ARBA" id="ARBA00022605"/>
    </source>
</evidence>
<dbReference type="Pfam" id="PF01202">
    <property type="entry name" value="SKI"/>
    <property type="match status" value="1"/>
</dbReference>
<dbReference type="GO" id="GO:0008652">
    <property type="term" value="P:amino acid biosynthetic process"/>
    <property type="evidence" value="ECO:0007669"/>
    <property type="project" value="UniProtKB-KW"/>
</dbReference>
<evidence type="ECO:0000256" key="7">
    <source>
        <dbReference type="HAMAP-Rule" id="MF_00109"/>
    </source>
</evidence>
<dbReference type="UniPathway" id="UPA00053">
    <property type="reaction ID" value="UER00088"/>
</dbReference>
<protein>
    <recommendedName>
        <fullName evidence="7">Shikimate kinase</fullName>
        <shortName evidence="7">SK</shortName>
        <ecNumber evidence="7">2.7.1.71</ecNumber>
    </recommendedName>
</protein>
<organism evidence="8 9">
    <name type="scientific">[Anoxybacillus] calidus</name>
    <dbReference type="NCBI Taxonomy" id="575178"/>
    <lineage>
        <taxon>Bacteria</taxon>
        <taxon>Bacillati</taxon>
        <taxon>Bacillota</taxon>
        <taxon>Bacilli</taxon>
        <taxon>Bacillales</taxon>
        <taxon>Anoxybacillaceae</taxon>
        <taxon>Paranoxybacillus</taxon>
    </lineage>
</organism>
<gene>
    <name evidence="7" type="primary">aroK</name>
    <name evidence="8" type="ORF">HNQ85_000172</name>
</gene>
<comment type="pathway">
    <text evidence="7">Metabolic intermediate biosynthesis; chorismate biosynthesis; chorismate from D-erythrose 4-phosphate and phosphoenolpyruvate: step 5/7.</text>
</comment>
<evidence type="ECO:0000313" key="9">
    <source>
        <dbReference type="Proteomes" id="UP000580891"/>
    </source>
</evidence>
<keyword evidence="6 7" id="KW-0057">Aromatic amino acid biosynthesis</keyword>
<dbReference type="GO" id="GO:0009073">
    <property type="term" value="P:aromatic amino acid family biosynthetic process"/>
    <property type="evidence" value="ECO:0007669"/>
    <property type="project" value="UniProtKB-KW"/>
</dbReference>
<dbReference type="RefSeq" id="WP_181535297.1">
    <property type="nucleotide sequence ID" value="NZ_JACDUU010000001.1"/>
</dbReference>
<dbReference type="AlphaFoldDB" id="A0A7V9YWU9"/>
<dbReference type="SUPFAM" id="SSF52540">
    <property type="entry name" value="P-loop containing nucleoside triphosphate hydrolases"/>
    <property type="match status" value="1"/>
</dbReference>
<dbReference type="HAMAP" id="MF_00109">
    <property type="entry name" value="Shikimate_kinase"/>
    <property type="match status" value="1"/>
</dbReference>
<reference evidence="8 9" key="1">
    <citation type="submission" date="2020-07" db="EMBL/GenBank/DDBJ databases">
        <title>Genomic Encyclopedia of Type Strains, Phase IV (KMG-IV): sequencing the most valuable type-strain genomes for metagenomic binning, comparative biology and taxonomic classification.</title>
        <authorList>
            <person name="Goeker M."/>
        </authorList>
    </citation>
    <scope>NUCLEOTIDE SEQUENCE [LARGE SCALE GENOMIC DNA]</scope>
    <source>
        <strain evidence="8 9">DSM 25220</strain>
    </source>
</reference>
<comment type="function">
    <text evidence="7">Catalyzes the specific phosphorylation of the 3-hydroxyl group of shikimic acid using ATP as a cosubstrate.</text>
</comment>
<comment type="subcellular location">
    <subcellularLocation>
        <location evidence="7">Cytoplasm</location>
    </subcellularLocation>
</comment>
<dbReference type="InterPro" id="IPR027417">
    <property type="entry name" value="P-loop_NTPase"/>
</dbReference>
<dbReference type="Proteomes" id="UP000580891">
    <property type="component" value="Unassembled WGS sequence"/>
</dbReference>
<dbReference type="GO" id="GO:0009423">
    <property type="term" value="P:chorismate biosynthetic process"/>
    <property type="evidence" value="ECO:0007669"/>
    <property type="project" value="UniProtKB-UniRule"/>
</dbReference>
<dbReference type="PANTHER" id="PTHR21087">
    <property type="entry name" value="SHIKIMATE KINASE"/>
    <property type="match status" value="1"/>
</dbReference>
<dbReference type="PANTHER" id="PTHR21087:SF16">
    <property type="entry name" value="SHIKIMATE KINASE 1, CHLOROPLASTIC"/>
    <property type="match status" value="1"/>
</dbReference>